<dbReference type="GO" id="GO:0046872">
    <property type="term" value="F:metal ion binding"/>
    <property type="evidence" value="ECO:0007669"/>
    <property type="project" value="InterPro"/>
</dbReference>
<evidence type="ECO:0000259" key="1">
    <source>
        <dbReference type="PROSITE" id="PS50846"/>
    </source>
</evidence>
<dbReference type="Gene3D" id="3.30.70.100">
    <property type="match status" value="1"/>
</dbReference>
<dbReference type="CDD" id="cd00371">
    <property type="entry name" value="HMA"/>
    <property type="match status" value="1"/>
</dbReference>
<dbReference type="RefSeq" id="WP_092846233.1">
    <property type="nucleotide sequence ID" value="NZ_FMAH01000007.1"/>
</dbReference>
<keyword evidence="3" id="KW-1185">Reference proteome</keyword>
<evidence type="ECO:0000313" key="3">
    <source>
        <dbReference type="Proteomes" id="UP000199435"/>
    </source>
</evidence>
<dbReference type="PROSITE" id="PS50846">
    <property type="entry name" value="HMA_2"/>
    <property type="match status" value="1"/>
</dbReference>
<dbReference type="AlphaFoldDB" id="A0A1C3V036"/>
<dbReference type="InterPro" id="IPR036163">
    <property type="entry name" value="HMA_dom_sf"/>
</dbReference>
<dbReference type="InterPro" id="IPR006121">
    <property type="entry name" value="HMA_dom"/>
</dbReference>
<dbReference type="Pfam" id="PF00403">
    <property type="entry name" value="HMA"/>
    <property type="match status" value="1"/>
</dbReference>
<dbReference type="OrthoDB" id="9801832at2"/>
<proteinExistence type="predicted"/>
<evidence type="ECO:0000313" key="2">
    <source>
        <dbReference type="EMBL" id="SCB21166.1"/>
    </source>
</evidence>
<dbReference type="Proteomes" id="UP000199435">
    <property type="component" value="Unassembled WGS sequence"/>
</dbReference>
<sequence>MELKIEGMTCGGCARSVTKAIQSVDPNAKVEANPDARAVKVVTTATQNAILQVLAEAGYPAAAN</sequence>
<reference evidence="3" key="1">
    <citation type="submission" date="2016-08" db="EMBL/GenBank/DDBJ databases">
        <authorList>
            <person name="Varghese N."/>
            <person name="Submissions Spin"/>
        </authorList>
    </citation>
    <scope>NUCLEOTIDE SEQUENCE [LARGE SCALE GENOMIC DNA]</scope>
    <source>
        <strain evidence="3">HAMBI 2971</strain>
    </source>
</reference>
<dbReference type="SUPFAM" id="SSF55008">
    <property type="entry name" value="HMA, heavy metal-associated domain"/>
    <property type="match status" value="1"/>
</dbReference>
<protein>
    <submittedName>
        <fullName evidence="2">Copper chaperone</fullName>
    </submittedName>
</protein>
<gene>
    <name evidence="2" type="ORF">GA0061102_1007120</name>
</gene>
<dbReference type="STRING" id="411945.GA0061102_1007120"/>
<name>A0A1C3V036_9HYPH</name>
<accession>A0A1C3V036</accession>
<dbReference type="EMBL" id="FMAH01000007">
    <property type="protein sequence ID" value="SCB21166.1"/>
    <property type="molecule type" value="Genomic_DNA"/>
</dbReference>
<organism evidence="2 3">
    <name type="scientific">Rhizobium miluonense</name>
    <dbReference type="NCBI Taxonomy" id="411945"/>
    <lineage>
        <taxon>Bacteria</taxon>
        <taxon>Pseudomonadati</taxon>
        <taxon>Pseudomonadota</taxon>
        <taxon>Alphaproteobacteria</taxon>
        <taxon>Hyphomicrobiales</taxon>
        <taxon>Rhizobiaceae</taxon>
        <taxon>Rhizobium/Agrobacterium group</taxon>
        <taxon>Rhizobium</taxon>
    </lineage>
</organism>
<feature type="domain" description="HMA" evidence="1">
    <location>
        <begin position="1"/>
        <end position="62"/>
    </location>
</feature>